<dbReference type="InterPro" id="IPR006419">
    <property type="entry name" value="NMN_transpt_PnuC"/>
</dbReference>
<dbReference type="Pfam" id="PF04973">
    <property type="entry name" value="NMN_transporter"/>
    <property type="match status" value="1"/>
</dbReference>
<dbReference type="STRING" id="478744.SAMN05444359_10394"/>
<evidence type="ECO:0000256" key="6">
    <source>
        <dbReference type="ARBA" id="ARBA00022475"/>
    </source>
</evidence>
<evidence type="ECO:0000256" key="7">
    <source>
        <dbReference type="ARBA" id="ARBA00022692"/>
    </source>
</evidence>
<evidence type="ECO:0000256" key="1">
    <source>
        <dbReference type="ARBA" id="ARBA00002672"/>
    </source>
</evidence>
<dbReference type="Proteomes" id="UP000199021">
    <property type="component" value="Unassembled WGS sequence"/>
</dbReference>
<reference evidence="12" key="1">
    <citation type="submission" date="2016-10" db="EMBL/GenBank/DDBJ databases">
        <authorList>
            <person name="Varghese N."/>
            <person name="Submissions S."/>
        </authorList>
    </citation>
    <scope>NUCLEOTIDE SEQUENCE [LARGE SCALE GENOMIC DNA]</scope>
    <source>
        <strain evidence="12">DSM 24740</strain>
    </source>
</reference>
<evidence type="ECO:0000256" key="9">
    <source>
        <dbReference type="ARBA" id="ARBA00023136"/>
    </source>
</evidence>
<dbReference type="PANTHER" id="PTHR36122">
    <property type="entry name" value="NICOTINAMIDE RIBOSIDE TRANSPORTER PNUC"/>
    <property type="match status" value="1"/>
</dbReference>
<feature type="transmembrane region" description="Helical" evidence="10">
    <location>
        <begin position="116"/>
        <end position="134"/>
    </location>
</feature>
<keyword evidence="5" id="KW-0813">Transport</keyword>
<evidence type="ECO:0000313" key="11">
    <source>
        <dbReference type="EMBL" id="SEP87334.1"/>
    </source>
</evidence>
<dbReference type="EMBL" id="FOFB01000003">
    <property type="protein sequence ID" value="SEP87334.1"/>
    <property type="molecule type" value="Genomic_DNA"/>
</dbReference>
<dbReference type="NCBIfam" id="TIGR01528">
    <property type="entry name" value="NMN_trans_PnuC"/>
    <property type="match status" value="1"/>
</dbReference>
<dbReference type="AlphaFoldDB" id="A0A1H9BEF5"/>
<feature type="transmembrane region" description="Helical" evidence="10">
    <location>
        <begin position="188"/>
        <end position="205"/>
    </location>
</feature>
<dbReference type="InParanoid" id="A0A1H9BEF5"/>
<keyword evidence="6" id="KW-1003">Cell membrane</keyword>
<evidence type="ECO:0000256" key="5">
    <source>
        <dbReference type="ARBA" id="ARBA00022448"/>
    </source>
</evidence>
<feature type="transmembrane region" description="Helical" evidence="10">
    <location>
        <begin position="61"/>
        <end position="79"/>
    </location>
</feature>
<evidence type="ECO:0000256" key="4">
    <source>
        <dbReference type="ARBA" id="ARBA00017522"/>
    </source>
</evidence>
<dbReference type="GO" id="GO:0005886">
    <property type="term" value="C:plasma membrane"/>
    <property type="evidence" value="ECO:0007669"/>
    <property type="project" value="UniProtKB-SubCell"/>
</dbReference>
<evidence type="ECO:0000256" key="10">
    <source>
        <dbReference type="SAM" id="Phobius"/>
    </source>
</evidence>
<evidence type="ECO:0000313" key="12">
    <source>
        <dbReference type="Proteomes" id="UP000199021"/>
    </source>
</evidence>
<proteinExistence type="inferred from homology"/>
<feature type="transmembrane region" description="Helical" evidence="10">
    <location>
        <begin position="167"/>
        <end position="182"/>
    </location>
</feature>
<keyword evidence="8 10" id="KW-1133">Transmembrane helix</keyword>
<accession>A0A1H9BEF5</accession>
<feature type="transmembrane region" description="Helical" evidence="10">
    <location>
        <begin position="140"/>
        <end position="160"/>
    </location>
</feature>
<comment type="function">
    <text evidence="1">Required for nicotinamide riboside transport across the inner membrane.</text>
</comment>
<keyword evidence="12" id="KW-1185">Reference proteome</keyword>
<protein>
    <recommendedName>
        <fullName evidence="4">Nicotinamide riboside transporter PnuC</fullName>
    </recommendedName>
</protein>
<dbReference type="OrthoDB" id="9791248at2"/>
<evidence type="ECO:0000256" key="8">
    <source>
        <dbReference type="ARBA" id="ARBA00022989"/>
    </source>
</evidence>
<sequence length="222" mass="24711">MDALTDQLLSASFLDWLAILTSLLYVWLAAKDNNWCWLFAAISTSVWAWQSFFEYQLVSDGLLQVFYFIMAGVGLWRWTRGQPNTPATSADTVPGTTSMPSTEDTSIQSMSFNEHLFVIGGGLLGGLALGFLFSNTLVAAATYPDAITTVFSIITTFLLISRRLENWLYWIVIDAVYVWIYGSTGAILFALMMLINIGMAVYGYLNWRKEQSKPNTSVTSGV</sequence>
<organism evidence="11 12">
    <name type="scientific">Neolewinella agarilytica</name>
    <dbReference type="NCBI Taxonomy" id="478744"/>
    <lineage>
        <taxon>Bacteria</taxon>
        <taxon>Pseudomonadati</taxon>
        <taxon>Bacteroidota</taxon>
        <taxon>Saprospiria</taxon>
        <taxon>Saprospirales</taxon>
        <taxon>Lewinellaceae</taxon>
        <taxon>Neolewinella</taxon>
    </lineage>
</organism>
<keyword evidence="9 10" id="KW-0472">Membrane</keyword>
<name>A0A1H9BEF5_9BACT</name>
<dbReference type="GO" id="GO:0034257">
    <property type="term" value="F:nicotinamide riboside transmembrane transporter activity"/>
    <property type="evidence" value="ECO:0007669"/>
    <property type="project" value="InterPro"/>
</dbReference>
<feature type="transmembrane region" description="Helical" evidence="10">
    <location>
        <begin position="12"/>
        <end position="28"/>
    </location>
</feature>
<gene>
    <name evidence="11" type="ORF">SAMN05444359_10394</name>
</gene>
<evidence type="ECO:0000256" key="2">
    <source>
        <dbReference type="ARBA" id="ARBA00004651"/>
    </source>
</evidence>
<dbReference type="RefSeq" id="WP_090165521.1">
    <property type="nucleotide sequence ID" value="NZ_FOFB01000003.1"/>
</dbReference>
<evidence type="ECO:0000256" key="3">
    <source>
        <dbReference type="ARBA" id="ARBA00006669"/>
    </source>
</evidence>
<comment type="similarity">
    <text evidence="3">Belongs to the nicotinamide ribonucleoside (NR) uptake permease (TC 4.B.1) family.</text>
</comment>
<comment type="subcellular location">
    <subcellularLocation>
        <location evidence="2">Cell membrane</location>
        <topology evidence="2">Multi-pass membrane protein</topology>
    </subcellularLocation>
</comment>
<keyword evidence="7 10" id="KW-0812">Transmembrane</keyword>
<dbReference type="PANTHER" id="PTHR36122:SF2">
    <property type="entry name" value="NICOTINAMIDE RIBOSIDE TRANSPORTER PNUC"/>
    <property type="match status" value="1"/>
</dbReference>